<reference evidence="1" key="1">
    <citation type="journal article" date="2021" name="Genome Biol. Evol.">
        <title>The assembled and annotated genome of the fairy-ring fungus Marasmius oreades.</title>
        <authorList>
            <person name="Hiltunen M."/>
            <person name="Ament-Velasquez S.L."/>
            <person name="Johannesson H."/>
        </authorList>
    </citation>
    <scope>NUCLEOTIDE SEQUENCE</scope>
    <source>
        <strain evidence="1">03SP1</strain>
    </source>
</reference>
<dbReference type="Proteomes" id="UP001049176">
    <property type="component" value="Chromosome 3"/>
</dbReference>
<dbReference type="EMBL" id="CM032183">
    <property type="protein sequence ID" value="KAG7094598.1"/>
    <property type="molecule type" value="Genomic_DNA"/>
</dbReference>
<dbReference type="OrthoDB" id="416786at2759"/>
<dbReference type="AlphaFoldDB" id="A0A9P7S3P1"/>
<comment type="caution">
    <text evidence="1">The sequence shown here is derived from an EMBL/GenBank/DDBJ whole genome shotgun (WGS) entry which is preliminary data.</text>
</comment>
<proteinExistence type="predicted"/>
<protein>
    <submittedName>
        <fullName evidence="1">Uncharacterized protein</fullName>
    </submittedName>
</protein>
<dbReference type="KEGG" id="more:E1B28_005423"/>
<dbReference type="GeneID" id="66074499"/>
<accession>A0A9P7S3P1</accession>
<evidence type="ECO:0000313" key="1">
    <source>
        <dbReference type="EMBL" id="KAG7094598.1"/>
    </source>
</evidence>
<dbReference type="RefSeq" id="XP_043011068.1">
    <property type="nucleotide sequence ID" value="XM_043149984.1"/>
</dbReference>
<evidence type="ECO:0000313" key="2">
    <source>
        <dbReference type="Proteomes" id="UP001049176"/>
    </source>
</evidence>
<keyword evidence="2" id="KW-1185">Reference proteome</keyword>
<gene>
    <name evidence="1" type="ORF">E1B28_005423</name>
</gene>
<sequence length="159" mass="18003">MLASRVMAPIVAIFFQVDHNRAIQVRSLSHVAELLSPMVDSKSSLDVRIISAFVCMTMRTDEVFLRTAGLGVLVLSAQFEIIYFHLFGAKIGRGVGIDRRAQLGEFDLITLHDGYRIDQALVRGFCFDRDGLQYLHQHDDLNNPWLLNSRKFGLRPSIL</sequence>
<name>A0A9P7S3P1_9AGAR</name>
<organism evidence="1 2">
    <name type="scientific">Marasmius oreades</name>
    <name type="common">fairy-ring Marasmius</name>
    <dbReference type="NCBI Taxonomy" id="181124"/>
    <lineage>
        <taxon>Eukaryota</taxon>
        <taxon>Fungi</taxon>
        <taxon>Dikarya</taxon>
        <taxon>Basidiomycota</taxon>
        <taxon>Agaricomycotina</taxon>
        <taxon>Agaricomycetes</taxon>
        <taxon>Agaricomycetidae</taxon>
        <taxon>Agaricales</taxon>
        <taxon>Marasmiineae</taxon>
        <taxon>Marasmiaceae</taxon>
        <taxon>Marasmius</taxon>
    </lineage>
</organism>